<organism evidence="1">
    <name type="scientific">bioreactor metagenome</name>
    <dbReference type="NCBI Taxonomy" id="1076179"/>
    <lineage>
        <taxon>unclassified sequences</taxon>
        <taxon>metagenomes</taxon>
        <taxon>ecological metagenomes</taxon>
    </lineage>
</organism>
<gene>
    <name evidence="1" type="ORF">SDC9_169407</name>
</gene>
<accession>A0A645GDD3</accession>
<evidence type="ECO:0000313" key="1">
    <source>
        <dbReference type="EMBL" id="MPN22024.1"/>
    </source>
</evidence>
<protein>
    <submittedName>
        <fullName evidence="1">Uncharacterized protein</fullName>
    </submittedName>
</protein>
<sequence>MPRLFHFDQVVAGAPFLARADHGSRAGAQFAAVHVDGVGGAGVDQMERIAFPDDLRLDARDAAQRVDQHHVATRVAAQGAALGVERGVYRRWSLVCVGRLGCQTQVHFKSFRGGPDSALPRIARGPIRPDHGSRIGRGFHAGDERCLVQALRRHLFEDVHEVHLHELHGAADQERCGVGRLVDFQIAADQLQLSHSVLARVDAANALGPVRHAVAAER</sequence>
<reference evidence="1" key="1">
    <citation type="submission" date="2019-08" db="EMBL/GenBank/DDBJ databases">
        <authorList>
            <person name="Kucharzyk K."/>
            <person name="Murdoch R.W."/>
            <person name="Higgins S."/>
            <person name="Loffler F."/>
        </authorList>
    </citation>
    <scope>NUCLEOTIDE SEQUENCE</scope>
</reference>
<dbReference type="AlphaFoldDB" id="A0A645GDD3"/>
<proteinExistence type="predicted"/>
<comment type="caution">
    <text evidence="1">The sequence shown here is derived from an EMBL/GenBank/DDBJ whole genome shotgun (WGS) entry which is preliminary data.</text>
</comment>
<name>A0A645GDD3_9ZZZZ</name>
<dbReference type="EMBL" id="VSSQ01070164">
    <property type="protein sequence ID" value="MPN22024.1"/>
    <property type="molecule type" value="Genomic_DNA"/>
</dbReference>